<evidence type="ECO:0000256" key="5">
    <source>
        <dbReference type="ARBA" id="ARBA00022771"/>
    </source>
</evidence>
<feature type="region of interest" description="Disordered" evidence="10">
    <location>
        <begin position="411"/>
        <end position="476"/>
    </location>
</feature>
<comment type="caution">
    <text evidence="13">The sequence shown here is derived from an EMBL/GenBank/DDBJ whole genome shotgun (WGS) entry which is preliminary data.</text>
</comment>
<dbReference type="GO" id="GO:0003684">
    <property type="term" value="F:damaged DNA binding"/>
    <property type="evidence" value="ECO:0007669"/>
    <property type="project" value="InterPro"/>
</dbReference>
<feature type="region of interest" description="Disordered" evidence="10">
    <location>
        <begin position="864"/>
        <end position="950"/>
    </location>
</feature>
<dbReference type="Gene3D" id="3.30.1490.100">
    <property type="entry name" value="DNA polymerase, Y-family, little finger domain"/>
    <property type="match status" value="1"/>
</dbReference>
<feature type="compositionally biased region" description="Polar residues" evidence="10">
    <location>
        <begin position="702"/>
        <end position="727"/>
    </location>
</feature>
<dbReference type="GO" id="GO:0035861">
    <property type="term" value="C:site of double-strand break"/>
    <property type="evidence" value="ECO:0007669"/>
    <property type="project" value="TreeGrafter"/>
</dbReference>
<dbReference type="Pfam" id="PF00817">
    <property type="entry name" value="IMS"/>
    <property type="match status" value="1"/>
</dbReference>
<dbReference type="SUPFAM" id="SSF56672">
    <property type="entry name" value="DNA/RNA polymerases"/>
    <property type="match status" value="1"/>
</dbReference>
<dbReference type="GO" id="GO:0005634">
    <property type="term" value="C:nucleus"/>
    <property type="evidence" value="ECO:0007669"/>
    <property type="project" value="UniProtKB-SubCell"/>
</dbReference>
<dbReference type="PROSITE" id="PS51907">
    <property type="entry name" value="ZF_UBZ3"/>
    <property type="match status" value="1"/>
</dbReference>
<feature type="compositionally biased region" description="Polar residues" evidence="10">
    <location>
        <begin position="927"/>
        <end position="950"/>
    </location>
</feature>
<comment type="subcellular location">
    <subcellularLocation>
        <location evidence="1">Nucleus</location>
    </subcellularLocation>
</comment>
<dbReference type="GO" id="GO:0009314">
    <property type="term" value="P:response to radiation"/>
    <property type="evidence" value="ECO:0007669"/>
    <property type="project" value="TreeGrafter"/>
</dbReference>
<sequence length="950" mass="105849">MSLANQTKAKKKCPDLVPVHVATYKEGVEEPGYWNEKPSPDSHKVSLEPYRREGAKVLKCMQEIFVGCEIEKASIDEQYIDLTELVRNKILERYPFLKQLPPDKTLDDVLPEPPIISFADVGNVIPTSSEKGADGEIIADEEMQTTWEDVAIQVGAQLVAEARKIMFEKIGYTCSAGISHNKILAKLCSAYKKPDDQTVLRRDAVDSFLGPMSFQKIRSLGGKFGEALAAHYDAATVSDLWKVPLGEMQRQFGEESIWIYNTIRGINSDEVKERVITKSMLASKSLRPPINTVGEVRHWLKILSSELSQRLKEVRGEEGKKTMWPKSIVLSMNQVYQSSRSHQGAFPYNNSFGHELIQKHAEKLLREFVRCDTKEMPDEHKLGYDVNKLALSFSGLATVEARGIEGFLGQMTKNGNDGKVKRQHSTDSTKADKTEKAVKKKKSKGTPQTGLTAFLTKPRQGQEKPKAKKETIEIDSSEEEVAGDVYNCKECGKKLNVAEKVEHLDWHYAKLFKRDKSKKLGQESEYSESVTSFKDKISQPSPLQVDSSDSSAKMSVKEFKRRSSNELLGNQNQPQPLFKTRRKPAPKPNQDLSNWHTSDDDSDDNVRDNDEFEKFKQRIRQSRSTIRQAATTIQDNDSDESDDTLPLSQLRSKSQVSLVNSIASKPNKSTPSLKLQGSSHKLNYRKPPPPVSANRDSRSIKHNSQLSPNYQRQSHASYSPQSRQSTLRPPPSPAMSLQSAPGGFGYFNPYSTPGMPGMPPMPPMPPVGMPGAYPFAPPPANNLPTPPPSAPSSSNGDLNQQAMVAAQMHFQAMMNAKQSFQAYVAQHAAYLAGQQWDEEHSQYGGSEAGFDLNDDDYYLKGNSRAAKSDYGGISPGSANSRRSSNYLQAQQAQARSQMRYSEITRKAPSRESLKAPPPPPTIKHYKGQSSTSSIPKNPTKLRSQSTLSMR</sequence>
<keyword evidence="8" id="KW-0539">Nucleus</keyword>
<dbReference type="GO" id="GO:0003887">
    <property type="term" value="F:DNA-directed DNA polymerase activity"/>
    <property type="evidence" value="ECO:0007669"/>
    <property type="project" value="TreeGrafter"/>
</dbReference>
<feature type="domain" description="UBZ3-type" evidence="12">
    <location>
        <begin position="481"/>
        <end position="515"/>
    </location>
</feature>
<feature type="region of interest" description="Disordered" evidence="10">
    <location>
        <begin position="518"/>
        <end position="740"/>
    </location>
</feature>
<feature type="domain" description="UmuC" evidence="11">
    <location>
        <begin position="46"/>
        <end position="221"/>
    </location>
</feature>
<evidence type="ECO:0000313" key="13">
    <source>
        <dbReference type="EMBL" id="TIC34648.1"/>
    </source>
</evidence>
<evidence type="ECO:0000256" key="4">
    <source>
        <dbReference type="ARBA" id="ARBA00022763"/>
    </source>
</evidence>
<feature type="compositionally biased region" description="Polar residues" evidence="10">
    <location>
        <begin position="646"/>
        <end position="681"/>
    </location>
</feature>
<dbReference type="GO" id="GO:0008270">
    <property type="term" value="F:zinc ion binding"/>
    <property type="evidence" value="ECO:0007669"/>
    <property type="project" value="UniProtKB-KW"/>
</dbReference>
<protein>
    <recommendedName>
        <fullName evidence="9">DNA polymerase eta</fullName>
    </recommendedName>
</protein>
<dbReference type="Pfam" id="PF21704">
    <property type="entry name" value="POLH-Rev1_HhH"/>
    <property type="match status" value="1"/>
</dbReference>
<evidence type="ECO:0000259" key="12">
    <source>
        <dbReference type="PROSITE" id="PS51907"/>
    </source>
</evidence>
<dbReference type="GO" id="GO:0005657">
    <property type="term" value="C:replication fork"/>
    <property type="evidence" value="ECO:0007669"/>
    <property type="project" value="TreeGrafter"/>
</dbReference>
<keyword evidence="5" id="KW-0863">Zinc-finger</keyword>
<feature type="compositionally biased region" description="Basic and acidic residues" evidence="10">
    <location>
        <begin position="416"/>
        <end position="437"/>
    </location>
</feature>
<feature type="compositionally biased region" description="Basic and acidic residues" evidence="10">
    <location>
        <begin position="460"/>
        <end position="472"/>
    </location>
</feature>
<dbReference type="InterPro" id="IPR052230">
    <property type="entry name" value="DNA_polymerase_eta"/>
</dbReference>
<feature type="compositionally biased region" description="Basic and acidic residues" evidence="10">
    <location>
        <begin position="902"/>
        <end position="913"/>
    </location>
</feature>
<evidence type="ECO:0000256" key="9">
    <source>
        <dbReference type="ARBA" id="ARBA00044975"/>
    </source>
</evidence>
<feature type="region of interest" description="Disordered" evidence="10">
    <location>
        <begin position="778"/>
        <end position="797"/>
    </location>
</feature>
<dbReference type="PANTHER" id="PTHR45873">
    <property type="entry name" value="DNA POLYMERASE ETA"/>
    <property type="match status" value="1"/>
</dbReference>
<dbReference type="InterPro" id="IPR043502">
    <property type="entry name" value="DNA/RNA_pol_sf"/>
</dbReference>
<dbReference type="InterPro" id="IPR036775">
    <property type="entry name" value="DNA_pol_Y-fam_lit_finger_sf"/>
</dbReference>
<dbReference type="InterPro" id="IPR041298">
    <property type="entry name" value="UBZ3"/>
</dbReference>
<keyword evidence="2" id="KW-0808">Transferase</keyword>
<organism evidence="13 14">
    <name type="scientific">Wallemia mellicola</name>
    <dbReference type="NCBI Taxonomy" id="1708541"/>
    <lineage>
        <taxon>Eukaryota</taxon>
        <taxon>Fungi</taxon>
        <taxon>Dikarya</taxon>
        <taxon>Basidiomycota</taxon>
        <taxon>Wallemiomycotina</taxon>
        <taxon>Wallemiomycetes</taxon>
        <taxon>Wallemiales</taxon>
        <taxon>Wallemiaceae</taxon>
        <taxon>Wallemia</taxon>
    </lineage>
</organism>
<evidence type="ECO:0000313" key="14">
    <source>
        <dbReference type="Proteomes" id="UP000305647"/>
    </source>
</evidence>
<dbReference type="EMBL" id="SPRO01000001">
    <property type="protein sequence ID" value="TIC34648.1"/>
    <property type="molecule type" value="Genomic_DNA"/>
</dbReference>
<keyword evidence="4" id="KW-0227">DNA damage</keyword>
<evidence type="ECO:0000256" key="1">
    <source>
        <dbReference type="ARBA" id="ARBA00004123"/>
    </source>
</evidence>
<dbReference type="InterPro" id="IPR043128">
    <property type="entry name" value="Rev_trsase/Diguanyl_cyclase"/>
</dbReference>
<proteinExistence type="predicted"/>
<dbReference type="PROSITE" id="PS50173">
    <property type="entry name" value="UMUC"/>
    <property type="match status" value="1"/>
</dbReference>
<keyword evidence="6" id="KW-0862">Zinc</keyword>
<dbReference type="InterPro" id="IPR017961">
    <property type="entry name" value="DNA_pol_Y-fam_little_finger"/>
</dbReference>
<evidence type="ECO:0000256" key="2">
    <source>
        <dbReference type="ARBA" id="ARBA00022679"/>
    </source>
</evidence>
<gene>
    <name evidence="13" type="ORF">E3Q10_00196</name>
</gene>
<keyword evidence="7" id="KW-0234">DNA repair</keyword>
<feature type="compositionally biased region" description="Basic and acidic residues" evidence="10">
    <location>
        <begin position="555"/>
        <end position="564"/>
    </location>
</feature>
<keyword evidence="3" id="KW-0479">Metal-binding</keyword>
<dbReference type="GO" id="GO:0070987">
    <property type="term" value="P:error-free translesion synthesis"/>
    <property type="evidence" value="ECO:0007669"/>
    <property type="project" value="UniProtKB-ARBA"/>
</dbReference>
<accession>A0A4T0M9K9</accession>
<feature type="compositionally biased region" description="Polar residues" evidence="10">
    <location>
        <begin position="527"/>
        <end position="553"/>
    </location>
</feature>
<feature type="compositionally biased region" description="Pro residues" evidence="10">
    <location>
        <begin position="778"/>
        <end position="790"/>
    </location>
</feature>
<evidence type="ECO:0000259" key="11">
    <source>
        <dbReference type="PROSITE" id="PS50173"/>
    </source>
</evidence>
<dbReference type="FunFam" id="1.10.150.20:FF:000014">
    <property type="entry name" value="Polymerase (DNA directed), eta"/>
    <property type="match status" value="1"/>
</dbReference>
<dbReference type="Pfam" id="PF11799">
    <property type="entry name" value="IMS_C"/>
    <property type="match status" value="1"/>
</dbReference>
<evidence type="ECO:0000256" key="3">
    <source>
        <dbReference type="ARBA" id="ARBA00022723"/>
    </source>
</evidence>
<dbReference type="Proteomes" id="UP000305647">
    <property type="component" value="Unassembled WGS sequence"/>
</dbReference>
<dbReference type="GO" id="GO:0006281">
    <property type="term" value="P:DNA repair"/>
    <property type="evidence" value="ECO:0007669"/>
    <property type="project" value="UniProtKB-KW"/>
</dbReference>
<feature type="compositionally biased region" description="Polar residues" evidence="10">
    <location>
        <begin position="876"/>
        <end position="887"/>
    </location>
</feature>
<reference evidence="13 14" key="1">
    <citation type="submission" date="2019-03" db="EMBL/GenBank/DDBJ databases">
        <title>Sequencing 25 genomes of Wallemia mellicola.</title>
        <authorList>
            <person name="Gostincar C."/>
        </authorList>
    </citation>
    <scope>NUCLEOTIDE SEQUENCE [LARGE SCALE GENOMIC DNA]</scope>
    <source>
        <strain evidence="13 14">EXF-8738</strain>
    </source>
</reference>
<evidence type="ECO:0000256" key="6">
    <source>
        <dbReference type="ARBA" id="ARBA00022833"/>
    </source>
</evidence>
<evidence type="ECO:0000256" key="8">
    <source>
        <dbReference type="ARBA" id="ARBA00023242"/>
    </source>
</evidence>
<dbReference type="Gene3D" id="1.10.150.20">
    <property type="entry name" value="5' to 3' exonuclease, C-terminal subdomain"/>
    <property type="match status" value="1"/>
</dbReference>
<feature type="compositionally biased region" description="Polar residues" evidence="10">
    <location>
        <begin position="565"/>
        <end position="575"/>
    </location>
</feature>
<dbReference type="AlphaFoldDB" id="A0A4T0M9K9"/>
<dbReference type="PANTHER" id="PTHR45873:SF1">
    <property type="entry name" value="DNA POLYMERASE ETA"/>
    <property type="match status" value="1"/>
</dbReference>
<dbReference type="GO" id="GO:0042276">
    <property type="term" value="P:error-prone translesion synthesis"/>
    <property type="evidence" value="ECO:0007669"/>
    <property type="project" value="TreeGrafter"/>
</dbReference>
<dbReference type="Gene3D" id="3.30.70.270">
    <property type="match status" value="1"/>
</dbReference>
<dbReference type="InterPro" id="IPR001126">
    <property type="entry name" value="UmuC"/>
</dbReference>
<evidence type="ECO:0000256" key="10">
    <source>
        <dbReference type="SAM" id="MobiDB-lite"/>
    </source>
</evidence>
<name>A0A4T0M9K9_9BASI</name>
<dbReference type="SUPFAM" id="SSF100879">
    <property type="entry name" value="Lesion bypass DNA polymerase (Y-family), little finger domain"/>
    <property type="match status" value="1"/>
</dbReference>
<feature type="compositionally biased region" description="Basic and acidic residues" evidence="10">
    <location>
        <begin position="604"/>
        <end position="616"/>
    </location>
</feature>
<dbReference type="Pfam" id="PF18439">
    <property type="entry name" value="zf_UBZ"/>
    <property type="match status" value="1"/>
</dbReference>
<evidence type="ECO:0000256" key="7">
    <source>
        <dbReference type="ARBA" id="ARBA00023204"/>
    </source>
</evidence>